<evidence type="ECO:0000256" key="10">
    <source>
        <dbReference type="ARBA" id="ARBA00048109"/>
    </source>
</evidence>
<dbReference type="InterPro" id="IPR009721">
    <property type="entry name" value="O-acyltransferase_WSD1_C"/>
</dbReference>
<keyword evidence="6" id="KW-0256">Endoplasmic reticulum</keyword>
<evidence type="ECO:0000256" key="6">
    <source>
        <dbReference type="ARBA" id="ARBA00022824"/>
    </source>
</evidence>
<comment type="catalytic activity">
    <reaction evidence="9">
        <text>a long chain fatty alcohol + a fatty acyl-CoA = a long-chain alcohol wax ester + CoA</text>
        <dbReference type="Rhea" id="RHEA:38443"/>
        <dbReference type="ChEBI" id="CHEBI:17135"/>
        <dbReference type="ChEBI" id="CHEBI:57287"/>
        <dbReference type="ChEBI" id="CHEBI:77636"/>
        <dbReference type="ChEBI" id="CHEBI:235323"/>
        <dbReference type="EC" id="2.3.1.75"/>
    </reaction>
</comment>
<organism evidence="13">
    <name type="scientific">Populus alba</name>
    <name type="common">White poplar</name>
    <dbReference type="NCBI Taxonomy" id="43335"/>
    <lineage>
        <taxon>Eukaryota</taxon>
        <taxon>Viridiplantae</taxon>
        <taxon>Streptophyta</taxon>
        <taxon>Embryophyta</taxon>
        <taxon>Tracheophyta</taxon>
        <taxon>Spermatophyta</taxon>
        <taxon>Magnoliopsida</taxon>
        <taxon>eudicotyledons</taxon>
        <taxon>Gunneridae</taxon>
        <taxon>Pentapetalae</taxon>
        <taxon>rosids</taxon>
        <taxon>fabids</taxon>
        <taxon>Malpighiales</taxon>
        <taxon>Salicaceae</taxon>
        <taxon>Saliceae</taxon>
        <taxon>Populus</taxon>
    </lineage>
</organism>
<comment type="caution">
    <text evidence="13">The sequence shown here is derived from an EMBL/GenBank/DDBJ whole genome shotgun (WGS) entry which is preliminary data.</text>
</comment>
<comment type="similarity">
    <text evidence="8">In the N-terminal section; belongs to the long-chain O-acyltransferase family.</text>
</comment>
<dbReference type="EMBL" id="RCHU01000458">
    <property type="protein sequence ID" value="TKS04646.1"/>
    <property type="molecule type" value="Genomic_DNA"/>
</dbReference>
<evidence type="ECO:0000256" key="4">
    <source>
        <dbReference type="ARBA" id="ARBA00005189"/>
    </source>
</evidence>
<evidence type="ECO:0000256" key="9">
    <source>
        <dbReference type="ARBA" id="ARBA00047604"/>
    </source>
</evidence>
<evidence type="ECO:0000313" key="13">
    <source>
        <dbReference type="EMBL" id="TKS04646.1"/>
    </source>
</evidence>
<keyword evidence="5" id="KW-0808">Transferase</keyword>
<accession>A0A4V6A8X7</accession>
<feature type="domain" description="O-acyltransferase WSD1 C-terminal" evidence="12">
    <location>
        <begin position="314"/>
        <end position="460"/>
    </location>
</feature>
<dbReference type="InterPro" id="IPR045034">
    <property type="entry name" value="O-acyltransferase_WSD1-like"/>
</dbReference>
<dbReference type="STRING" id="43335.A0A4V6A8X7"/>
<evidence type="ECO:0000256" key="3">
    <source>
        <dbReference type="ARBA" id="ARBA00004771"/>
    </source>
</evidence>
<keyword evidence="7" id="KW-0012">Acyltransferase</keyword>
<comment type="subcellular location">
    <subcellularLocation>
        <location evidence="1">Cell membrane</location>
        <topology evidence="1">Single-pass membrane protein</topology>
    </subcellularLocation>
    <subcellularLocation>
        <location evidence="2">Endoplasmic reticulum membrane</location>
    </subcellularLocation>
</comment>
<sequence length="473" mass="52474">MEIVQDQEISEPVSPSGQFLSSSILSLSIIAVMEFEAPFDDSQAIQFLKDVFLPINPRFSSIMVADKDGVKRWKRVEVRLPDHVNFPVFTTGMSTQFYDECFDEYLSKMAMEQLPQSQPLWEVHIINYPTSHAASNMIFKLHHSLGDGFSLMGALLSCLQRADAPPLPLTFPSVQLHTNTYGRNSSMLRKVRGFFSSVYNTASDFCSSIMKSCLVKDDKTPIRSGHSGVEFLPVSITTMAFSLDQIKQIKAKLGVTINDAITGIIFLGARMYMETVSQGSGSACSTSLVLLNTRMHGGYKPIQEMVKPDAESPWGNHIAFLNVRIPKLRDAEAKNDPLKFVLDARKIIKRKRSSFGVSLIAKYLQLVAKFRGPNGASKYIYGTMENTSMGISNVRGPMEQMALANNPINGLYFVVTGAPQSLMAGVTSYVGKLRVSVLVEKDFIDPQKLKSHIEKAFDMIFEAACRESTQPAT</sequence>
<dbReference type="GO" id="GO:0019432">
    <property type="term" value="P:triglyceride biosynthetic process"/>
    <property type="evidence" value="ECO:0007669"/>
    <property type="project" value="UniProtKB-UniPathway"/>
</dbReference>
<protein>
    <submittedName>
        <fullName evidence="13">Uncharacterized protein</fullName>
    </submittedName>
</protein>
<evidence type="ECO:0000259" key="12">
    <source>
        <dbReference type="Pfam" id="PF06974"/>
    </source>
</evidence>
<evidence type="ECO:0000256" key="7">
    <source>
        <dbReference type="ARBA" id="ARBA00023315"/>
    </source>
</evidence>
<dbReference type="InterPro" id="IPR004255">
    <property type="entry name" value="O-acyltransferase_WSD1_N"/>
</dbReference>
<comment type="pathway">
    <text evidence="4">Lipid metabolism.</text>
</comment>
<dbReference type="UniPathway" id="UPA00282"/>
<evidence type="ECO:0000256" key="5">
    <source>
        <dbReference type="ARBA" id="ARBA00022679"/>
    </source>
</evidence>
<dbReference type="GO" id="GO:0047196">
    <property type="term" value="F:long-chain-alcohol O-fatty-acyltransferase activity"/>
    <property type="evidence" value="ECO:0007669"/>
    <property type="project" value="UniProtKB-EC"/>
</dbReference>
<dbReference type="PANTHER" id="PTHR31650:SF62">
    <property type="entry name" value="O-ACYLTRANSFERASE WSD1 C-TERMINAL DOMAIN-CONTAINING PROTEIN"/>
    <property type="match status" value="1"/>
</dbReference>
<dbReference type="Pfam" id="PF03007">
    <property type="entry name" value="WS_DGAT_cat"/>
    <property type="match status" value="1"/>
</dbReference>
<reference evidence="13" key="1">
    <citation type="submission" date="2018-10" db="EMBL/GenBank/DDBJ databases">
        <title>Population genomic analysis revealed the cold adaptation of white poplar.</title>
        <authorList>
            <person name="Liu Y.-J."/>
        </authorList>
    </citation>
    <scope>NUCLEOTIDE SEQUENCE [LARGE SCALE GENOMIC DNA]</scope>
    <source>
        <strain evidence="13">PAL-ZL1</strain>
    </source>
</reference>
<comment type="pathway">
    <text evidence="3">Glycerolipid metabolism; triacylglycerol biosynthesis.</text>
</comment>
<dbReference type="Pfam" id="PF06974">
    <property type="entry name" value="WS_DGAT_C"/>
    <property type="match status" value="1"/>
</dbReference>
<gene>
    <name evidence="13" type="ORF">D5086_0000141150</name>
</gene>
<feature type="domain" description="O-acyltransferase WSD1-like N-terminal" evidence="11">
    <location>
        <begin position="102"/>
        <end position="260"/>
    </location>
</feature>
<evidence type="ECO:0000256" key="8">
    <source>
        <dbReference type="ARBA" id="ARBA00024360"/>
    </source>
</evidence>
<evidence type="ECO:0000259" key="11">
    <source>
        <dbReference type="Pfam" id="PF03007"/>
    </source>
</evidence>
<evidence type="ECO:0000256" key="1">
    <source>
        <dbReference type="ARBA" id="ARBA00004162"/>
    </source>
</evidence>
<comment type="catalytic activity">
    <reaction evidence="10">
        <text>an acyl-CoA + a 1,2-diacyl-sn-glycerol = a triacyl-sn-glycerol + CoA</text>
        <dbReference type="Rhea" id="RHEA:10868"/>
        <dbReference type="ChEBI" id="CHEBI:17815"/>
        <dbReference type="ChEBI" id="CHEBI:57287"/>
        <dbReference type="ChEBI" id="CHEBI:58342"/>
        <dbReference type="ChEBI" id="CHEBI:64615"/>
        <dbReference type="EC" id="2.3.1.20"/>
    </reaction>
</comment>
<evidence type="ECO:0000256" key="2">
    <source>
        <dbReference type="ARBA" id="ARBA00004586"/>
    </source>
</evidence>
<dbReference type="PANTHER" id="PTHR31650">
    <property type="entry name" value="O-ACYLTRANSFERASE (WSD1-LIKE) FAMILY PROTEIN"/>
    <property type="match status" value="1"/>
</dbReference>
<dbReference type="GO" id="GO:0004144">
    <property type="term" value="F:diacylglycerol O-acyltransferase activity"/>
    <property type="evidence" value="ECO:0007669"/>
    <property type="project" value="UniProtKB-EC"/>
</dbReference>
<dbReference type="AlphaFoldDB" id="A0A4V6A8X7"/>
<dbReference type="GO" id="GO:0005886">
    <property type="term" value="C:plasma membrane"/>
    <property type="evidence" value="ECO:0007669"/>
    <property type="project" value="UniProtKB-SubCell"/>
</dbReference>
<name>A0A4V6A8X7_POPAL</name>
<dbReference type="GO" id="GO:0005789">
    <property type="term" value="C:endoplasmic reticulum membrane"/>
    <property type="evidence" value="ECO:0007669"/>
    <property type="project" value="UniProtKB-SubCell"/>
</dbReference>
<proteinExistence type="inferred from homology"/>